<dbReference type="GeneID" id="31367607"/>
<feature type="compositionally biased region" description="Acidic residues" evidence="1">
    <location>
        <begin position="516"/>
        <end position="533"/>
    </location>
</feature>
<feature type="region of interest" description="Disordered" evidence="1">
    <location>
        <begin position="510"/>
        <end position="587"/>
    </location>
</feature>
<dbReference type="Proteomes" id="UP000001396">
    <property type="component" value="Unassembled WGS sequence"/>
</dbReference>
<feature type="compositionally biased region" description="Acidic residues" evidence="1">
    <location>
        <begin position="9"/>
        <end position="65"/>
    </location>
</feature>
<keyword evidence="3" id="KW-1185">Reference proteome</keyword>
<dbReference type="OMA" id="SMMTSFD"/>
<dbReference type="AlphaFoldDB" id="D3BLT6"/>
<feature type="region of interest" description="Disordered" evidence="1">
    <location>
        <begin position="1"/>
        <end position="84"/>
    </location>
</feature>
<evidence type="ECO:0000313" key="3">
    <source>
        <dbReference type="Proteomes" id="UP000001396"/>
    </source>
</evidence>
<accession>D3BLT6</accession>
<name>D3BLT6_HETP5</name>
<feature type="compositionally biased region" description="Low complexity" evidence="1">
    <location>
        <begin position="166"/>
        <end position="175"/>
    </location>
</feature>
<organism evidence="2 3">
    <name type="scientific">Heterostelium pallidum (strain ATCC 26659 / Pp 5 / PN500)</name>
    <name type="common">Cellular slime mold</name>
    <name type="synonym">Polysphondylium pallidum</name>
    <dbReference type="NCBI Taxonomy" id="670386"/>
    <lineage>
        <taxon>Eukaryota</taxon>
        <taxon>Amoebozoa</taxon>
        <taxon>Evosea</taxon>
        <taxon>Eumycetozoa</taxon>
        <taxon>Dictyostelia</taxon>
        <taxon>Acytosteliales</taxon>
        <taxon>Acytosteliaceae</taxon>
        <taxon>Heterostelium</taxon>
    </lineage>
</organism>
<evidence type="ECO:0000256" key="1">
    <source>
        <dbReference type="SAM" id="MobiDB-lite"/>
    </source>
</evidence>
<dbReference type="RefSeq" id="XP_020429665.1">
    <property type="nucleotide sequence ID" value="XM_020582884.1"/>
</dbReference>
<feature type="compositionally biased region" description="Basic and acidic residues" evidence="1">
    <location>
        <begin position="557"/>
        <end position="567"/>
    </location>
</feature>
<sequence>MKRERESDINELEEEVEEVDEEEVDKEEADENGLEMEDDDGDVEMENGNEQENGDNDDDDDDGGDDKEMKEKQHAQKEKEKRKMTERLADRFIRTMSQTFIQSYSHGRISRDRLRNYYFEAIQSISHEQIKELLFKVKAWNTFFYLVRQSLEFKDDAETQEEPEELQQQQQQQQSEKTETGHKKSKGVPATSKISYDTVKTIDNLIRLNCIGAEESLEEIIDNNNNSTNKKNNNNKTNNLYEQIILSDQQTSLTTLIFNHHIKHQSTSNTVELLSNLNNLTISSNKIYHTNYISNITELISNIDYKNIKLVEQSYEQLKKYISSAVLPNIIKCEEKSYESKFVLLATELLKLSLALSAQNSKRSYQIDYTIINMMLGKTKFLGKLTSILTSFDFGVAPFLVNQKDGIISKLITKFMDTSDLTPPNTAISYIKSRILLEKTIQLFNITKDSMLLKLKIASASLLPPLVLIQYINKHKDLLFTKTTSSLSNNDIVKALRSSKMDTILKIEEHMNNNEEGIEEPSDDDEQDDDELDITINKTGNNKDDNNSDDEEDEDNEDKKPSEESSKLLESLLDGLSDEEEEEEDDE</sequence>
<feature type="region of interest" description="Disordered" evidence="1">
    <location>
        <begin position="156"/>
        <end position="190"/>
    </location>
</feature>
<evidence type="ECO:0000313" key="2">
    <source>
        <dbReference type="EMBL" id="EFA77537.1"/>
    </source>
</evidence>
<feature type="compositionally biased region" description="Acidic residues" evidence="1">
    <location>
        <begin position="576"/>
        <end position="587"/>
    </location>
</feature>
<gene>
    <name evidence="2" type="ORF">PPL_12140</name>
</gene>
<dbReference type="EMBL" id="ADBJ01000042">
    <property type="protein sequence ID" value="EFA77537.1"/>
    <property type="molecule type" value="Genomic_DNA"/>
</dbReference>
<feature type="compositionally biased region" description="Basic and acidic residues" evidence="1">
    <location>
        <begin position="66"/>
        <end position="84"/>
    </location>
</feature>
<feature type="compositionally biased region" description="Acidic residues" evidence="1">
    <location>
        <begin position="547"/>
        <end position="556"/>
    </location>
</feature>
<comment type="caution">
    <text evidence="2">The sequence shown here is derived from an EMBL/GenBank/DDBJ whole genome shotgun (WGS) entry which is preliminary data.</text>
</comment>
<proteinExistence type="predicted"/>
<protein>
    <submittedName>
        <fullName evidence="2">Uncharacterized protein</fullName>
    </submittedName>
</protein>
<reference evidence="2 3" key="1">
    <citation type="journal article" date="2011" name="Genome Res.">
        <title>Phylogeny-wide analysis of social amoeba genomes highlights ancient origins for complex intercellular communication.</title>
        <authorList>
            <person name="Heidel A.J."/>
            <person name="Lawal H.M."/>
            <person name="Felder M."/>
            <person name="Schilde C."/>
            <person name="Helps N.R."/>
            <person name="Tunggal B."/>
            <person name="Rivero F."/>
            <person name="John U."/>
            <person name="Schleicher M."/>
            <person name="Eichinger L."/>
            <person name="Platzer M."/>
            <person name="Noegel A.A."/>
            <person name="Schaap P."/>
            <person name="Gloeckner G."/>
        </authorList>
    </citation>
    <scope>NUCLEOTIDE SEQUENCE [LARGE SCALE GENOMIC DNA]</scope>
    <source>
        <strain evidence="3">ATCC 26659 / Pp 5 / PN500</strain>
    </source>
</reference>
<dbReference type="InParanoid" id="D3BLT6"/>